<evidence type="ECO:0000256" key="1">
    <source>
        <dbReference type="ARBA" id="ARBA00007274"/>
    </source>
</evidence>
<evidence type="ECO:0000256" key="5">
    <source>
        <dbReference type="SAM" id="MobiDB-lite"/>
    </source>
</evidence>
<evidence type="ECO:0000256" key="4">
    <source>
        <dbReference type="ARBA" id="ARBA00023315"/>
    </source>
</evidence>
<protein>
    <submittedName>
        <fullName evidence="7">Sugar O-acetyltransferase</fullName>
    </submittedName>
</protein>
<gene>
    <name evidence="7" type="ORF">CYJ26_09830</name>
</gene>
<dbReference type="SMART" id="SM01266">
    <property type="entry name" value="Mac"/>
    <property type="match status" value="1"/>
</dbReference>
<reference evidence="7 8" key="1">
    <citation type="submission" date="2017-12" db="EMBL/GenBank/DDBJ databases">
        <title>Phylogenetic diversity of female urinary microbiome.</title>
        <authorList>
            <person name="Thomas-White K."/>
            <person name="Wolfe A.J."/>
        </authorList>
    </citation>
    <scope>NUCLEOTIDE SEQUENCE [LARGE SCALE GENOMIC DNA]</scope>
    <source>
        <strain evidence="7 8">UMB0319</strain>
    </source>
</reference>
<dbReference type="GeneID" id="81709233"/>
<evidence type="ECO:0000313" key="7">
    <source>
        <dbReference type="EMBL" id="PKY97989.1"/>
    </source>
</evidence>
<dbReference type="PANTHER" id="PTHR23416:SF23">
    <property type="entry name" value="ACETYLTRANSFERASE C18B11.09C-RELATED"/>
    <property type="match status" value="1"/>
</dbReference>
<dbReference type="InterPro" id="IPR011004">
    <property type="entry name" value="Trimer_LpxA-like_sf"/>
</dbReference>
<evidence type="ECO:0000256" key="2">
    <source>
        <dbReference type="ARBA" id="ARBA00022679"/>
    </source>
</evidence>
<keyword evidence="4" id="KW-0012">Acyltransferase</keyword>
<dbReference type="PROSITE" id="PS00101">
    <property type="entry name" value="HEXAPEP_TRANSFERASES"/>
    <property type="match status" value="1"/>
</dbReference>
<dbReference type="InterPro" id="IPR018357">
    <property type="entry name" value="Hexapep_transf_CS"/>
</dbReference>
<sequence length="227" mass="24235">MDETTSAGPTAATGAAHEIHNPYVFNETETRRRLDTGELYTDFGPGREALEEERNRGKELVERYNATSIRDPEGRAALARELFASFGDGAWLETPIYCAYGSHTTIGEGCWFNTGTTLIDDAAIHIGKRVLFGPHVTVATAGHPIDPELRSTGAQFSAVVTIEDDVWVGANTTILPGVHIGYGSVIAAGAVVSSNVPPMTVVGGLPARVIRTITPGEETAYKPPRSL</sequence>
<dbReference type="GO" id="GO:0005829">
    <property type="term" value="C:cytosol"/>
    <property type="evidence" value="ECO:0007669"/>
    <property type="project" value="TreeGrafter"/>
</dbReference>
<dbReference type="RefSeq" id="WP_081944907.1">
    <property type="nucleotide sequence ID" value="NZ_CP136961.1"/>
</dbReference>
<dbReference type="Gene3D" id="2.160.10.10">
    <property type="entry name" value="Hexapeptide repeat proteins"/>
    <property type="match status" value="1"/>
</dbReference>
<dbReference type="GO" id="GO:0016407">
    <property type="term" value="F:acetyltransferase activity"/>
    <property type="evidence" value="ECO:0007669"/>
    <property type="project" value="InterPro"/>
</dbReference>
<evidence type="ECO:0000256" key="3">
    <source>
        <dbReference type="ARBA" id="ARBA00022737"/>
    </source>
</evidence>
<dbReference type="FunFam" id="2.160.10.10:FF:000025">
    <property type="entry name" value="Hexapeptide-repeat containing-acetyltransferase"/>
    <property type="match status" value="1"/>
</dbReference>
<dbReference type="CDD" id="cd03357">
    <property type="entry name" value="LbH_MAT_GAT"/>
    <property type="match status" value="1"/>
</dbReference>
<evidence type="ECO:0000313" key="8">
    <source>
        <dbReference type="Proteomes" id="UP000234778"/>
    </source>
</evidence>
<dbReference type="Pfam" id="PF14602">
    <property type="entry name" value="Hexapep_2"/>
    <property type="match status" value="1"/>
</dbReference>
<dbReference type="PANTHER" id="PTHR23416">
    <property type="entry name" value="SIALIC ACID SYNTHASE-RELATED"/>
    <property type="match status" value="1"/>
</dbReference>
<comment type="caution">
    <text evidence="7">The sequence shown here is derived from an EMBL/GenBank/DDBJ whole genome shotgun (WGS) entry which is preliminary data.</text>
</comment>
<dbReference type="EMBL" id="PKHA01000013">
    <property type="protein sequence ID" value="PKY97989.1"/>
    <property type="molecule type" value="Genomic_DNA"/>
</dbReference>
<dbReference type="GO" id="GO:0008374">
    <property type="term" value="F:O-acyltransferase activity"/>
    <property type="evidence" value="ECO:0007669"/>
    <property type="project" value="TreeGrafter"/>
</dbReference>
<organism evidence="7 8">
    <name type="scientific">Actinomyces urogenitalis</name>
    <dbReference type="NCBI Taxonomy" id="103621"/>
    <lineage>
        <taxon>Bacteria</taxon>
        <taxon>Bacillati</taxon>
        <taxon>Actinomycetota</taxon>
        <taxon>Actinomycetes</taxon>
        <taxon>Actinomycetales</taxon>
        <taxon>Actinomycetaceae</taxon>
        <taxon>Actinomyces</taxon>
    </lineage>
</organism>
<feature type="domain" description="Maltose/galactoside acetyltransferase" evidence="6">
    <location>
        <begin position="31"/>
        <end position="88"/>
    </location>
</feature>
<keyword evidence="3" id="KW-0677">Repeat</keyword>
<dbReference type="Proteomes" id="UP000234778">
    <property type="component" value="Unassembled WGS sequence"/>
</dbReference>
<keyword evidence="2 7" id="KW-0808">Transferase</keyword>
<feature type="compositionally biased region" description="Low complexity" evidence="5">
    <location>
        <begin position="1"/>
        <end position="16"/>
    </location>
</feature>
<feature type="region of interest" description="Disordered" evidence="5">
    <location>
        <begin position="1"/>
        <end position="20"/>
    </location>
</feature>
<comment type="similarity">
    <text evidence="1">Belongs to the transferase hexapeptide repeat family.</text>
</comment>
<dbReference type="SUPFAM" id="SSF51161">
    <property type="entry name" value="Trimeric LpxA-like enzymes"/>
    <property type="match status" value="1"/>
</dbReference>
<evidence type="ECO:0000259" key="6">
    <source>
        <dbReference type="SMART" id="SM01266"/>
    </source>
</evidence>
<dbReference type="InterPro" id="IPR001451">
    <property type="entry name" value="Hexapep"/>
</dbReference>
<dbReference type="AlphaFoldDB" id="A0A2I1KQS5"/>
<dbReference type="Pfam" id="PF12464">
    <property type="entry name" value="Mac"/>
    <property type="match status" value="1"/>
</dbReference>
<dbReference type="InterPro" id="IPR051159">
    <property type="entry name" value="Hexapeptide_acetyltransf"/>
</dbReference>
<dbReference type="InterPro" id="IPR024688">
    <property type="entry name" value="Mac_dom"/>
</dbReference>
<accession>A0A2I1KQS5</accession>
<name>A0A2I1KQS5_9ACTO</name>
<proteinExistence type="inferred from homology"/>